<evidence type="ECO:0000256" key="9">
    <source>
        <dbReference type="RuleBase" id="RU362118"/>
    </source>
</evidence>
<keyword evidence="11" id="KW-0456">Lyase</keyword>
<dbReference type="AlphaFoldDB" id="A0A1Q8ED40"/>
<dbReference type="EMBL" id="UHEN01000001">
    <property type="protein sequence ID" value="SUN05693.1"/>
    <property type="molecule type" value="Genomic_DNA"/>
</dbReference>
<evidence type="ECO:0000313" key="10">
    <source>
        <dbReference type="EMBL" id="OLF49716.1"/>
    </source>
</evidence>
<dbReference type="GO" id="GO:0030170">
    <property type="term" value="F:pyridoxal phosphate binding"/>
    <property type="evidence" value="ECO:0007669"/>
    <property type="project" value="InterPro"/>
</dbReference>
<reference evidence="10" key="2">
    <citation type="submission" date="2016-12" db="EMBL/GenBank/DDBJ databases">
        <authorList>
            <person name="Song W.-J."/>
            <person name="Kurnit D.M."/>
        </authorList>
    </citation>
    <scope>NUCLEOTIDE SEQUENCE [LARGE SCALE GENOMIC DNA]</scope>
    <source>
        <strain evidence="10">ATCC 51725</strain>
    </source>
</reference>
<dbReference type="InterPro" id="IPR015421">
    <property type="entry name" value="PyrdxlP-dep_Trfase_major"/>
</dbReference>
<comment type="cofactor">
    <cofactor evidence="1 9">
        <name>pyridoxal 5'-phosphate</name>
        <dbReference type="ChEBI" id="CHEBI:597326"/>
    </cofactor>
</comment>
<dbReference type="GO" id="GO:0003962">
    <property type="term" value="F:cystathionine gamma-synthase activity"/>
    <property type="evidence" value="ECO:0007669"/>
    <property type="project" value="TreeGrafter"/>
</dbReference>
<comment type="similarity">
    <text evidence="2 9">Belongs to the trans-sulfuration enzymes family.</text>
</comment>
<dbReference type="GO" id="GO:0004123">
    <property type="term" value="F:cystathionine gamma-lyase activity"/>
    <property type="evidence" value="ECO:0007669"/>
    <property type="project" value="TreeGrafter"/>
</dbReference>
<dbReference type="InterPro" id="IPR015424">
    <property type="entry name" value="PyrdxlP-dep_Trfase"/>
</dbReference>
<evidence type="ECO:0000256" key="5">
    <source>
        <dbReference type="ARBA" id="ARBA00047199"/>
    </source>
</evidence>
<organism evidence="10 12">
    <name type="scientific">Streptococcus acidominimus</name>
    <dbReference type="NCBI Taxonomy" id="1326"/>
    <lineage>
        <taxon>Bacteria</taxon>
        <taxon>Bacillati</taxon>
        <taxon>Bacillota</taxon>
        <taxon>Bacilli</taxon>
        <taxon>Lactobacillales</taxon>
        <taxon>Streptococcaceae</taxon>
        <taxon>Streptococcus</taxon>
    </lineage>
</organism>
<evidence type="ECO:0000256" key="1">
    <source>
        <dbReference type="ARBA" id="ARBA00001933"/>
    </source>
</evidence>
<name>A0A1Q8ED40_STRAI</name>
<dbReference type="EMBL" id="MSJL01000022">
    <property type="protein sequence ID" value="OLF49716.1"/>
    <property type="molecule type" value="Genomic_DNA"/>
</dbReference>
<dbReference type="PANTHER" id="PTHR11808:SF15">
    <property type="entry name" value="CYSTATHIONINE GAMMA-LYASE"/>
    <property type="match status" value="1"/>
</dbReference>
<evidence type="ECO:0000256" key="2">
    <source>
        <dbReference type="ARBA" id="ARBA00009077"/>
    </source>
</evidence>
<dbReference type="CDD" id="cd00614">
    <property type="entry name" value="CGS_like"/>
    <property type="match status" value="1"/>
</dbReference>
<dbReference type="InterPro" id="IPR000277">
    <property type="entry name" value="Cys/Met-Metab_PyrdxlP-dep_enz"/>
</dbReference>
<dbReference type="GO" id="GO:0019343">
    <property type="term" value="P:cysteine biosynthetic process via cystathionine"/>
    <property type="evidence" value="ECO:0007669"/>
    <property type="project" value="TreeGrafter"/>
</dbReference>
<dbReference type="RefSeq" id="WP_075099281.1">
    <property type="nucleotide sequence ID" value="NZ_MSJL01000022.1"/>
</dbReference>
<reference evidence="12" key="1">
    <citation type="submission" date="2016-12" db="EMBL/GenBank/DDBJ databases">
        <authorList>
            <person name="Gulvik C.A."/>
        </authorList>
    </citation>
    <scope>NUCLEOTIDE SEQUENCE [LARGE SCALE GENOMIC DNA]</scope>
    <source>
        <strain evidence="12">ATCC 51725</strain>
    </source>
</reference>
<sequence length="379" mass="42087">MEYSTKAVHGQVDDTGKGAVTYPVYLSSTFLQEDVNQFADFVYSRSANPTRASLEQQVADLEGTSYALATATGMAATALAFELLNSGDRILLSDNVYGGTWQFVNELFEGRNLSYELVSDFNHYDFSQLDPSVKAIFLETPTNPLLHVTDLKDAIGRAKAQGLLVIVDNTFMTSYLQRPLEFGADIVVYSATKYYAGHSDILAGLVVTNREDLYSELKRAHKLLGAVLSPFDAFLLSRGIKTLALRLDKHQENAQLIAEYLARQEGVQVYYTGLSDHPGHRIQERQAGGHGGVLSFLLNEEVYDLERFVKSLKLFGFAVSLGGVESLICRPASMTHESYSKDLQERIGIYENLFRLAVGIEAVKDLIDDLENAFHQARK</sequence>
<comment type="catalytic activity">
    <reaction evidence="6">
        <text>L-homocysteine + H2O = 2-oxobutanoate + hydrogen sulfide + NH4(+) + H(+)</text>
        <dbReference type="Rhea" id="RHEA:14501"/>
        <dbReference type="ChEBI" id="CHEBI:15377"/>
        <dbReference type="ChEBI" id="CHEBI:15378"/>
        <dbReference type="ChEBI" id="CHEBI:16763"/>
        <dbReference type="ChEBI" id="CHEBI:28938"/>
        <dbReference type="ChEBI" id="CHEBI:29919"/>
        <dbReference type="ChEBI" id="CHEBI:58199"/>
        <dbReference type="EC" id="4.4.1.2"/>
    </reaction>
    <physiologicalReaction direction="left-to-right" evidence="6">
        <dbReference type="Rhea" id="RHEA:14502"/>
    </physiologicalReaction>
</comment>
<dbReference type="InterPro" id="IPR015422">
    <property type="entry name" value="PyrdxlP-dep_Trfase_small"/>
</dbReference>
<accession>A0A1Q8ED40</accession>
<gene>
    <name evidence="11" type="primary">metB2</name>
    <name evidence="10" type="ORF">BU200_05830</name>
    <name evidence="11" type="ORF">NCTC12957_00281</name>
</gene>
<dbReference type="GO" id="GO:0005737">
    <property type="term" value="C:cytoplasm"/>
    <property type="evidence" value="ECO:0007669"/>
    <property type="project" value="TreeGrafter"/>
</dbReference>
<dbReference type="Pfam" id="PF01053">
    <property type="entry name" value="Cys_Met_Meta_PP"/>
    <property type="match status" value="1"/>
</dbReference>
<dbReference type="Gene3D" id="3.40.640.10">
    <property type="entry name" value="Type I PLP-dependent aspartate aminotransferase-like (Major domain)"/>
    <property type="match status" value="1"/>
</dbReference>
<evidence type="ECO:0000313" key="11">
    <source>
        <dbReference type="EMBL" id="SUN05693.1"/>
    </source>
</evidence>
<dbReference type="Gene3D" id="3.90.1150.10">
    <property type="entry name" value="Aspartate Aminotransferase, domain 1"/>
    <property type="match status" value="1"/>
</dbReference>
<dbReference type="FunFam" id="3.40.640.10:FF:000046">
    <property type="entry name" value="Cystathionine gamma-lyase"/>
    <property type="match status" value="1"/>
</dbReference>
<dbReference type="GO" id="GO:0019346">
    <property type="term" value="P:transsulfuration"/>
    <property type="evidence" value="ECO:0007669"/>
    <property type="project" value="InterPro"/>
</dbReference>
<dbReference type="OrthoDB" id="9780685at2"/>
<evidence type="ECO:0000256" key="3">
    <source>
        <dbReference type="ARBA" id="ARBA00022898"/>
    </source>
</evidence>
<evidence type="ECO:0000256" key="7">
    <source>
        <dbReference type="ARBA" id="ARBA00052699"/>
    </source>
</evidence>
<dbReference type="PIRSF" id="PIRSF001434">
    <property type="entry name" value="CGS"/>
    <property type="match status" value="1"/>
</dbReference>
<evidence type="ECO:0000313" key="13">
    <source>
        <dbReference type="Proteomes" id="UP000255213"/>
    </source>
</evidence>
<protein>
    <recommendedName>
        <fullName evidence="4">homocysteine desulfhydrase</fullName>
        <ecNumber evidence="4">4.4.1.2</ecNumber>
    </recommendedName>
    <alternativeName>
        <fullName evidence="5">Homocysteine desulfhydrase</fullName>
    </alternativeName>
</protein>
<evidence type="ECO:0000256" key="6">
    <source>
        <dbReference type="ARBA" id="ARBA00048780"/>
    </source>
</evidence>
<evidence type="ECO:0000313" key="12">
    <source>
        <dbReference type="Proteomes" id="UP000186437"/>
    </source>
</evidence>
<proteinExistence type="inferred from homology"/>
<reference evidence="11 13" key="3">
    <citation type="submission" date="2018-06" db="EMBL/GenBank/DDBJ databases">
        <authorList>
            <consortium name="Pathogen Informatics"/>
            <person name="Doyle S."/>
        </authorList>
    </citation>
    <scope>NUCLEOTIDE SEQUENCE [LARGE SCALE GENOMIC DNA]</scope>
    <source>
        <strain evidence="11 13">NCTC12957</strain>
    </source>
</reference>
<keyword evidence="3 8" id="KW-0663">Pyridoxal phosphate</keyword>
<dbReference type="PANTHER" id="PTHR11808">
    <property type="entry name" value="TRANS-SULFURATION ENZYME FAMILY MEMBER"/>
    <property type="match status" value="1"/>
</dbReference>
<dbReference type="Proteomes" id="UP000186437">
    <property type="component" value="Unassembled WGS sequence"/>
</dbReference>
<dbReference type="Proteomes" id="UP000255213">
    <property type="component" value="Unassembled WGS sequence"/>
</dbReference>
<dbReference type="EC" id="4.4.1.2" evidence="4"/>
<dbReference type="SUPFAM" id="SSF53383">
    <property type="entry name" value="PLP-dependent transferases"/>
    <property type="match status" value="1"/>
</dbReference>
<dbReference type="GO" id="GO:0018826">
    <property type="term" value="F:methionine gamma-lyase activity"/>
    <property type="evidence" value="ECO:0007669"/>
    <property type="project" value="UniProtKB-EC"/>
</dbReference>
<evidence type="ECO:0000256" key="4">
    <source>
        <dbReference type="ARBA" id="ARBA00047175"/>
    </source>
</evidence>
<feature type="modified residue" description="N6-(pyridoxal phosphate)lysine" evidence="8">
    <location>
        <position position="193"/>
    </location>
</feature>
<keyword evidence="12" id="KW-1185">Reference proteome</keyword>
<evidence type="ECO:0000256" key="8">
    <source>
        <dbReference type="PIRSR" id="PIRSR001434-2"/>
    </source>
</evidence>
<dbReference type="GO" id="GO:0047982">
    <property type="term" value="F:homocysteine desulfhydrase activity"/>
    <property type="evidence" value="ECO:0007669"/>
    <property type="project" value="UniProtKB-EC"/>
</dbReference>
<comment type="catalytic activity">
    <reaction evidence="7">
        <text>L-methionine + H2O = methanethiol + 2-oxobutanoate + NH4(+)</text>
        <dbReference type="Rhea" id="RHEA:23800"/>
        <dbReference type="ChEBI" id="CHEBI:15377"/>
        <dbReference type="ChEBI" id="CHEBI:16007"/>
        <dbReference type="ChEBI" id="CHEBI:16763"/>
        <dbReference type="ChEBI" id="CHEBI:28938"/>
        <dbReference type="ChEBI" id="CHEBI:57844"/>
        <dbReference type="EC" id="4.4.1.11"/>
    </reaction>
    <physiologicalReaction direction="left-to-right" evidence="7">
        <dbReference type="Rhea" id="RHEA:23801"/>
    </physiologicalReaction>
</comment>